<organism evidence="2 3">
    <name type="scientific">Arcticibacterium luteifluviistationis</name>
    <dbReference type="NCBI Taxonomy" id="1784714"/>
    <lineage>
        <taxon>Bacteria</taxon>
        <taxon>Pseudomonadati</taxon>
        <taxon>Bacteroidota</taxon>
        <taxon>Cytophagia</taxon>
        <taxon>Cytophagales</taxon>
        <taxon>Leadbetterellaceae</taxon>
        <taxon>Arcticibacterium</taxon>
    </lineage>
</organism>
<evidence type="ECO:0000313" key="3">
    <source>
        <dbReference type="Proteomes" id="UP000249873"/>
    </source>
</evidence>
<evidence type="ECO:0000313" key="2">
    <source>
        <dbReference type="EMBL" id="AWW00459.1"/>
    </source>
</evidence>
<feature type="chain" id="PRO_5016458053" description="Right handed beta helix domain-containing protein" evidence="1">
    <location>
        <begin position="19"/>
        <end position="1042"/>
    </location>
</feature>
<name>A0A2Z4GHP8_9BACT</name>
<dbReference type="Proteomes" id="UP000249873">
    <property type="component" value="Chromosome"/>
</dbReference>
<gene>
    <name evidence="2" type="ORF">DJ013_20670</name>
</gene>
<evidence type="ECO:0008006" key="4">
    <source>
        <dbReference type="Google" id="ProtNLM"/>
    </source>
</evidence>
<proteinExistence type="predicted"/>
<protein>
    <recommendedName>
        <fullName evidence="4">Right handed beta helix domain-containing protein</fullName>
    </recommendedName>
</protein>
<feature type="signal peptide" evidence="1">
    <location>
        <begin position="1"/>
        <end position="18"/>
    </location>
</feature>
<keyword evidence="1" id="KW-0732">Signal</keyword>
<dbReference type="EMBL" id="CP029480">
    <property type="protein sequence ID" value="AWW00459.1"/>
    <property type="molecule type" value="Genomic_DNA"/>
</dbReference>
<sequence length="1042" mass="112868">MKKVLFFIFLILASKSFATTVTWTGLVGNHLWEDKGNWDTVEVPCSTCDVVIDTDSVILSSTVTVQSVSISNPNGVLFITNTGILNIDGAPSSVFGIDLHNYGRLRTIGEIFITDTFYGLLLQSNSSFFNTGLLTITLCQEGINSSANFINFEKGNISTYNTTKHGINLTSSSGLFSNYGYVNIDLSRESSIKNNGRFENKDGQIEVVNSSGTAISNRNMFVNDAVVTVSNANNYLSYEGVGLSNSDTLINNGTIEILDAAAVGYSCSGVNGITINNGNLIINTTGKEGLYVQDKFENHNNVNIKNTNFEGIFVRDTLLNHHTITVDNSGSSGILVAWSTSFFDNLLGAKVFIYNSAVAGIENAHFLENHGEIFIENATLQGILCRLKNLTSESEFKNFGDINIKKGPYGVDYLGGINDDISFRNESSGHLNIDSTTVNGVRNTKDFLNYGYTYISNSLGVGFENVSPENYYNYGTLHISKGANEGLKHVQKTKSFVNVSGAKIIADSTDLSAIYVSKKMINNGTISITRPSKHGIENYQNEFENNGFIQINSSQMAGVLNDKNTIDGMFENTGSGFISLKSCPILGIHNKTNFSNVGVMNIYGNVGTGLLVDKTLLNSGVINIEDIQGTGIVNNDSLINKGELNVYSTTVAGIHNLGTNAVILNQSTGLIKFNSNTGIALHVSRKLINLGDIIVDDNLGIGIKNYQNADSLINEGRITIINGQTDGVNNSGAGSVLYNKSGSILKISLNRGDGISNQQRIINEGKIEIKLPPPVISGTSGIYNAFSQAKISNSGNIIIDANNYYSIKNNFGEVENLSCGYIDLIGPLSSSYSFENHGVVIYRYSIAQAEFYDPFYNYGVFQDMADKLNNHPNFVNTGLLINNLKGNVSVGVKEMNLVNSTGITTFSPSSTWWINRSNITAGTFSSIDNSFEPNLNALFADSLYLNVDNGSCDYLLAIPILKTAVCTTHPTATFTQAISTDWHTAGNWDTGSVPDYCTIAIIPDTKKCIITSGRKARAHRILSDTGSVFDAELGVVLEVKDY</sequence>
<reference evidence="2 3" key="1">
    <citation type="submission" date="2018-05" db="EMBL/GenBank/DDBJ databases">
        <title>Complete genome sequence of Arcticibacterium luteifluviistationis SM1504T, a cytophagaceae bacterium isolated from Arctic surface seawater.</title>
        <authorList>
            <person name="Li Y."/>
            <person name="Qin Q.-L."/>
        </authorList>
    </citation>
    <scope>NUCLEOTIDE SEQUENCE [LARGE SCALE GENOMIC DNA]</scope>
    <source>
        <strain evidence="2 3">SM1504</strain>
    </source>
</reference>
<evidence type="ECO:0000256" key="1">
    <source>
        <dbReference type="SAM" id="SignalP"/>
    </source>
</evidence>
<dbReference type="OrthoDB" id="863479at2"/>
<dbReference type="RefSeq" id="WP_111373825.1">
    <property type="nucleotide sequence ID" value="NZ_CP029480.1"/>
</dbReference>
<dbReference type="AlphaFoldDB" id="A0A2Z4GHP8"/>
<accession>A0A2Z4GHP8</accession>
<dbReference type="KEGG" id="als:DJ013_20670"/>
<keyword evidence="3" id="KW-1185">Reference proteome</keyword>